<dbReference type="EMBL" id="MU629446">
    <property type="protein sequence ID" value="KAJ1257031.1"/>
    <property type="molecule type" value="Genomic_DNA"/>
</dbReference>
<evidence type="ECO:0000256" key="1">
    <source>
        <dbReference type="SAM" id="MobiDB-lite"/>
    </source>
</evidence>
<dbReference type="EMBL" id="MU629446">
    <property type="protein sequence ID" value="KAJ1257030.1"/>
    <property type="molecule type" value="Genomic_DNA"/>
</dbReference>
<sequence length="202" mass="22083">MPRPSGGGPSCPSLRSAPTAAPCASPPHRLASRRRRRSTSPPPPGAAPPRCPRCHTCSRAPAPPRLAAPPRVRPSLPPESSRSSARVSGGQPWWGERPPGRCGWAGWRRQPNHTDLRRQRMTRASGVARPLAWGYRRRRSSDCPGTQLEEAGKADACAGCHNQQLCATAPKGPDPNIWYLSKQLQMRRTSRNPHLQQGQHTC</sequence>
<feature type="region of interest" description="Disordered" evidence="1">
    <location>
        <begin position="1"/>
        <end position="95"/>
    </location>
</feature>
<organism evidence="2 3">
    <name type="scientific">Paspalum vaginatum</name>
    <name type="common">seashore paspalum</name>
    <dbReference type="NCBI Taxonomy" id="158149"/>
    <lineage>
        <taxon>Eukaryota</taxon>
        <taxon>Viridiplantae</taxon>
        <taxon>Streptophyta</taxon>
        <taxon>Embryophyta</taxon>
        <taxon>Tracheophyta</taxon>
        <taxon>Spermatophyta</taxon>
        <taxon>Magnoliopsida</taxon>
        <taxon>Liliopsida</taxon>
        <taxon>Poales</taxon>
        <taxon>Poaceae</taxon>
        <taxon>PACMAD clade</taxon>
        <taxon>Panicoideae</taxon>
        <taxon>Andropogonodae</taxon>
        <taxon>Paspaleae</taxon>
        <taxon>Paspalinae</taxon>
        <taxon>Paspalum</taxon>
    </lineage>
</organism>
<accession>A0A9W7XDN5</accession>
<feature type="compositionally biased region" description="Pro residues" evidence="1">
    <location>
        <begin position="40"/>
        <end position="51"/>
    </location>
</feature>
<evidence type="ECO:0000313" key="3">
    <source>
        <dbReference type="Proteomes" id="UP001164776"/>
    </source>
</evidence>
<dbReference type="OrthoDB" id="1681683at2759"/>
<protein>
    <submittedName>
        <fullName evidence="2">Uncharacterized protein</fullName>
    </submittedName>
</protein>
<evidence type="ECO:0000313" key="2">
    <source>
        <dbReference type="EMBL" id="KAJ1257031.1"/>
    </source>
</evidence>
<feature type="compositionally biased region" description="Low complexity" evidence="1">
    <location>
        <begin position="10"/>
        <end position="29"/>
    </location>
</feature>
<dbReference type="Proteomes" id="UP001164776">
    <property type="component" value="Unassembled WGS sequence"/>
</dbReference>
<dbReference type="AlphaFoldDB" id="A0A9W7XDN5"/>
<feature type="compositionally biased region" description="Pro residues" evidence="1">
    <location>
        <begin position="61"/>
        <end position="77"/>
    </location>
</feature>
<keyword evidence="3" id="KW-1185">Reference proteome</keyword>
<gene>
    <name evidence="2" type="ORF">BS78_K233600</name>
</gene>
<reference evidence="2 3" key="1">
    <citation type="submission" date="2022-10" db="EMBL/GenBank/DDBJ databases">
        <title>WGS assembly of Paspalum vaginatum 540-79.</title>
        <authorList>
            <person name="Sun G."/>
            <person name="Wase N."/>
            <person name="Shu S."/>
            <person name="Jenkins J."/>
            <person name="Zhou B."/>
            <person name="Torres-Rodriguez J."/>
            <person name="Chen C."/>
            <person name="Sandor L."/>
            <person name="Plott C."/>
            <person name="Yoshinga Y."/>
            <person name="Daum C."/>
            <person name="Qi P."/>
            <person name="Barry K."/>
            <person name="Lipzen A."/>
            <person name="Berry L."/>
            <person name="Pedersen C."/>
            <person name="Gottilla T."/>
            <person name="Foltz A."/>
            <person name="Yu H."/>
            <person name="O'Malley R."/>
            <person name="Zhang C."/>
            <person name="Devos K."/>
            <person name="Sigmon B."/>
            <person name="Yu B."/>
            <person name="Obata T."/>
            <person name="Schmutz J."/>
            <person name="Schnable J."/>
        </authorList>
    </citation>
    <scope>NUCLEOTIDE SEQUENCE [LARGE SCALE GENOMIC DNA]</scope>
    <source>
        <strain evidence="3">cv. 540-79</strain>
    </source>
</reference>
<name>A0A9W7XDN5_9POAL</name>
<comment type="caution">
    <text evidence="2">The sequence shown here is derived from an EMBL/GenBank/DDBJ whole genome shotgun (WGS) entry which is preliminary data.</text>
</comment>
<proteinExistence type="predicted"/>